<comment type="caution">
    <text evidence="2">The sequence shown here is derived from an EMBL/GenBank/DDBJ whole genome shotgun (WGS) entry which is preliminary data.</text>
</comment>
<gene>
    <name evidence="2" type="ORF">CTDIVETGP_1384</name>
</gene>
<name>W6N7I9_CLOTY</name>
<reference evidence="2 3" key="1">
    <citation type="journal article" date="2015" name="Genome Announc.">
        <title>Draft Genome Sequence of Clostridium tyrobutyricum Strain DIVETGP, Isolated from Cow's Milk for Grana Padano Production.</title>
        <authorList>
            <person name="Soggiu A."/>
            <person name="Piras C."/>
            <person name="Gaiarsa S."/>
            <person name="Sassera D."/>
            <person name="Roncada P."/>
            <person name="Bendixen E."/>
            <person name="Brasca M."/>
            <person name="Bonizzi L."/>
        </authorList>
    </citation>
    <scope>NUCLEOTIDE SEQUENCE [LARGE SCALE GENOMIC DNA]</scope>
    <source>
        <strain evidence="2 3">DIVETGP</strain>
    </source>
</reference>
<keyword evidence="1" id="KW-0812">Transmembrane</keyword>
<feature type="transmembrane region" description="Helical" evidence="1">
    <location>
        <begin position="88"/>
        <end position="106"/>
    </location>
</feature>
<keyword evidence="1" id="KW-1133">Transmembrane helix</keyword>
<sequence>MLRITLLDLLLRATPESFLFVVSSYIFSHKKFAVNSIIKSSIIMALSIYLIRLLPIQFGVHIILNMTVYLILLININKIGCKRSIEYAMVLMAMLSTSELLNIAVVNILCEDSFNIIIKNDFHKNLYFAPSLILFIVGISLYYNLFCKHKRGGNFDVIGRTGIK</sequence>
<keyword evidence="3" id="KW-1185">Reference proteome</keyword>
<feature type="transmembrane region" description="Helical" evidence="1">
    <location>
        <begin position="126"/>
        <end position="145"/>
    </location>
</feature>
<dbReference type="RefSeq" id="WP_017894642.1">
    <property type="nucleotide sequence ID" value="NZ_CBXI010000023.1"/>
</dbReference>
<accession>W6N7I9</accession>
<proteinExistence type="predicted"/>
<dbReference type="GeneID" id="29420905"/>
<keyword evidence="1" id="KW-0472">Membrane</keyword>
<evidence type="ECO:0000313" key="2">
    <source>
        <dbReference type="EMBL" id="CDL91314.1"/>
    </source>
</evidence>
<feature type="transmembrane region" description="Helical" evidence="1">
    <location>
        <begin position="58"/>
        <end position="76"/>
    </location>
</feature>
<dbReference type="Proteomes" id="UP000019482">
    <property type="component" value="Unassembled WGS sequence"/>
</dbReference>
<organism evidence="2 3">
    <name type="scientific">Clostridium tyrobutyricum DIVETGP</name>
    <dbReference type="NCBI Taxonomy" id="1408889"/>
    <lineage>
        <taxon>Bacteria</taxon>
        <taxon>Bacillati</taxon>
        <taxon>Bacillota</taxon>
        <taxon>Clostridia</taxon>
        <taxon>Eubacteriales</taxon>
        <taxon>Clostridiaceae</taxon>
        <taxon>Clostridium</taxon>
    </lineage>
</organism>
<protein>
    <submittedName>
        <fullName evidence="2">Uncharacterized protein</fullName>
    </submittedName>
</protein>
<evidence type="ECO:0000256" key="1">
    <source>
        <dbReference type="SAM" id="Phobius"/>
    </source>
</evidence>
<dbReference type="AlphaFoldDB" id="W6N7I9"/>
<evidence type="ECO:0000313" key="3">
    <source>
        <dbReference type="Proteomes" id="UP000019482"/>
    </source>
</evidence>
<dbReference type="EMBL" id="CBXI010000023">
    <property type="protein sequence ID" value="CDL91314.1"/>
    <property type="molecule type" value="Genomic_DNA"/>
</dbReference>
<dbReference type="OrthoDB" id="1787445at2"/>